<dbReference type="GO" id="GO:0009279">
    <property type="term" value="C:cell outer membrane"/>
    <property type="evidence" value="ECO:0007669"/>
    <property type="project" value="UniProtKB-SubCell"/>
</dbReference>
<dbReference type="GO" id="GO:0006826">
    <property type="term" value="P:iron ion transport"/>
    <property type="evidence" value="ECO:0007669"/>
    <property type="project" value="UniProtKB-KW"/>
</dbReference>
<evidence type="ECO:0000256" key="9">
    <source>
        <dbReference type="ARBA" id="ARBA00023237"/>
    </source>
</evidence>
<keyword evidence="2 10" id="KW-0813">Transport</keyword>
<dbReference type="Pfam" id="PF07660">
    <property type="entry name" value="STN"/>
    <property type="match status" value="1"/>
</dbReference>
<dbReference type="InterPro" id="IPR023997">
    <property type="entry name" value="TonB-dep_OMP_SusC/RagA_CS"/>
</dbReference>
<dbReference type="Pfam" id="PF07715">
    <property type="entry name" value="Plug"/>
    <property type="match status" value="1"/>
</dbReference>
<dbReference type="Pfam" id="PF13715">
    <property type="entry name" value="CarbopepD_reg_2"/>
    <property type="match status" value="1"/>
</dbReference>
<evidence type="ECO:0000256" key="5">
    <source>
        <dbReference type="ARBA" id="ARBA00022692"/>
    </source>
</evidence>
<proteinExistence type="inferred from homology"/>
<feature type="domain" description="Secretin/TonB short N-terminal" evidence="12">
    <location>
        <begin position="59"/>
        <end position="110"/>
    </location>
</feature>
<dbReference type="PROSITE" id="PS52016">
    <property type="entry name" value="TONB_DEPENDENT_REC_3"/>
    <property type="match status" value="1"/>
</dbReference>
<evidence type="ECO:0000256" key="10">
    <source>
        <dbReference type="PROSITE-ProRule" id="PRU01360"/>
    </source>
</evidence>
<keyword evidence="9 10" id="KW-0998">Cell outer membrane</keyword>
<dbReference type="InterPro" id="IPR039426">
    <property type="entry name" value="TonB-dep_rcpt-like"/>
</dbReference>
<evidence type="ECO:0000256" key="4">
    <source>
        <dbReference type="ARBA" id="ARBA00022496"/>
    </source>
</evidence>
<dbReference type="Gene3D" id="2.60.40.1120">
    <property type="entry name" value="Carboxypeptidase-like, regulatory domain"/>
    <property type="match status" value="1"/>
</dbReference>
<dbReference type="SUPFAM" id="SSF49464">
    <property type="entry name" value="Carboxypeptidase regulatory domain-like"/>
    <property type="match status" value="1"/>
</dbReference>
<protein>
    <submittedName>
        <fullName evidence="13">TonB-linked outer membrane protein, SusC/RagA family</fullName>
    </submittedName>
</protein>
<dbReference type="Proteomes" id="UP000192756">
    <property type="component" value="Unassembled WGS sequence"/>
</dbReference>
<dbReference type="NCBIfam" id="TIGR04057">
    <property type="entry name" value="SusC_RagA_signa"/>
    <property type="match status" value="1"/>
</dbReference>
<evidence type="ECO:0000256" key="7">
    <source>
        <dbReference type="ARBA" id="ARBA00023077"/>
    </source>
</evidence>
<dbReference type="InterPro" id="IPR012910">
    <property type="entry name" value="Plug_dom"/>
</dbReference>
<reference evidence="14" key="1">
    <citation type="submission" date="2017-04" db="EMBL/GenBank/DDBJ databases">
        <authorList>
            <person name="Varghese N."/>
            <person name="Submissions S."/>
        </authorList>
    </citation>
    <scope>NUCLEOTIDE SEQUENCE [LARGE SCALE GENOMIC DNA]</scope>
    <source>
        <strain evidence="14">DSM 12126</strain>
    </source>
</reference>
<keyword evidence="4" id="KW-0406">Ion transport</keyword>
<dbReference type="InterPro" id="IPR008969">
    <property type="entry name" value="CarboxyPept-like_regulatory"/>
</dbReference>
<keyword evidence="7 11" id="KW-0798">TonB box</keyword>
<comment type="similarity">
    <text evidence="10 11">Belongs to the TonB-dependent receptor family.</text>
</comment>
<dbReference type="InterPro" id="IPR023996">
    <property type="entry name" value="TonB-dep_OMP_SusC/RagA"/>
</dbReference>
<dbReference type="SUPFAM" id="SSF56935">
    <property type="entry name" value="Porins"/>
    <property type="match status" value="1"/>
</dbReference>
<evidence type="ECO:0000256" key="8">
    <source>
        <dbReference type="ARBA" id="ARBA00023136"/>
    </source>
</evidence>
<keyword evidence="14" id="KW-1185">Reference proteome</keyword>
<evidence type="ECO:0000313" key="13">
    <source>
        <dbReference type="EMBL" id="SMC89209.1"/>
    </source>
</evidence>
<dbReference type="Gene3D" id="2.170.130.10">
    <property type="entry name" value="TonB-dependent receptor, plug domain"/>
    <property type="match status" value="1"/>
</dbReference>
<accession>A0A1W2CVG4</accession>
<dbReference type="InterPro" id="IPR000531">
    <property type="entry name" value="Beta-barrel_TonB"/>
</dbReference>
<organism evidence="13 14">
    <name type="scientific">Pedobacter africanus</name>
    <dbReference type="NCBI Taxonomy" id="151894"/>
    <lineage>
        <taxon>Bacteria</taxon>
        <taxon>Pseudomonadati</taxon>
        <taxon>Bacteroidota</taxon>
        <taxon>Sphingobacteriia</taxon>
        <taxon>Sphingobacteriales</taxon>
        <taxon>Sphingobacteriaceae</taxon>
        <taxon>Pedobacter</taxon>
    </lineage>
</organism>
<dbReference type="Gene3D" id="2.40.170.20">
    <property type="entry name" value="TonB-dependent receptor, beta-barrel domain"/>
    <property type="match status" value="1"/>
</dbReference>
<dbReference type="SMART" id="SM00965">
    <property type="entry name" value="STN"/>
    <property type="match status" value="1"/>
</dbReference>
<keyword evidence="3 10" id="KW-1134">Transmembrane beta strand</keyword>
<dbReference type="InterPro" id="IPR036942">
    <property type="entry name" value="Beta-barrel_TonB_sf"/>
</dbReference>
<dbReference type="EMBL" id="FWXT01000002">
    <property type="protein sequence ID" value="SMC89209.1"/>
    <property type="molecule type" value="Genomic_DNA"/>
</dbReference>
<keyword evidence="4" id="KW-0410">Iron transport</keyword>
<dbReference type="NCBIfam" id="TIGR04056">
    <property type="entry name" value="OMP_RagA_SusC"/>
    <property type="match status" value="1"/>
</dbReference>
<evidence type="ECO:0000256" key="11">
    <source>
        <dbReference type="RuleBase" id="RU003357"/>
    </source>
</evidence>
<evidence type="ECO:0000313" key="14">
    <source>
        <dbReference type="Proteomes" id="UP000192756"/>
    </source>
</evidence>
<dbReference type="Pfam" id="PF00593">
    <property type="entry name" value="TonB_dep_Rec_b-barrel"/>
    <property type="match status" value="1"/>
</dbReference>
<sequence length="1214" mass="134881">MSRLWLPQKLLLIMKLVIIMFIASLMQVSATGFAQRVSLNEKSASLEAVFKKIRTQTGYDFVYDSKLIDADKKVSLNVRNVDLENALSKILDGQGLAFEIKDKVIVLSKKSPSLLNKIIIGITAQDIRGFVLDENNVPLPGATVRVKGSNKSVSTNENGGFILKDVVAGDVLLISYIGYETREMTLTSELLSKGNIGINLKLTYSSLAEVNIVNTGYQKIQQTKMTGSVTTVGREQLEKRNVTNILQNLEGLVPGLVQTRLRTTIRGLSTLDNTMRGILYVVDGLPIEGGIEQINPYDVESVSVLKDAAAAAIYGARASNGVIVITTKRAKEIGKTVVEVTGNLTVTDKPDYSYQNWMSPAQQVDYESDYYKWWFNGGGNGGPVVANPIGDFDSRINSSNFISPIAYAYYQQKKGLISQPQLEGVLSDLKKNDFLAQYKDNAIQKGIIEQYNVALRTNSGKAQNSLIVNYTTDNNGGNNNSTGGVPTGTNLALINSYTKTLNLFYKGSYSLTKWIDLDYGVNSVIGKIRTHNSEWANNPSNVPAYYKLLNDDGSRAYYYTSRFNGYNPINNENSSALASFKFNHLDELERDFNDNSTINTRYFLNMNIKPVQGLTINPMFQVEDGRNTSSTYSESDSYTMRIIQNAYTTRTGTAGNYTYTNLLPKGGKLATGNSGSTNYTARMQANYNKDFGKHEILALIGSEFRQTLINTGTKAILLGYDDQLQVGSNLVNYGTLYNINNGAPWDANYATRQYHFNQISFDNQTTSALPGLSIDPRETMHRYASGYANITYTYNKKYNLFASARKDYADLFGGDEKYRGRPLWSVGASWIVSRERFIKDIEAINYLKLRSSYGLTGNIKNVTAFLAATTGTNSITQLPNASVSNPPNPQLRWEKTATTNIGIDFSLFTDRLRGSLDWYRRVGTDLFASKRLDPSEGFTSMTVNNASMINKGVELSLAYDWFRASSRNDFSWSTNMTGSLNNNKVTSVDELTKTPSQIVQSSSFRVGYPVASIWAYKFAGLNATGVPQWYNATGAPTTATLGPTDVDALVYMGNEDPKYNLSLNNDLSYKGISLSIFAVYQGGNYFRARQVPTAFPSPSYNQTPSYLLNRWTPTNTNTDIPGSGQFYQVPLNGQYNYSDNLIRRADFFKVRNIVLGYLIPRELAAKVKASNLRMNLQVNNPNIVWYKQKDVRIDAETSGMRIPTSIIFGLNANF</sequence>
<comment type="subcellular location">
    <subcellularLocation>
        <location evidence="1 10">Cell outer membrane</location>
        <topology evidence="1 10">Multi-pass membrane protein</topology>
    </subcellularLocation>
</comment>
<dbReference type="AlphaFoldDB" id="A0A1W2CVG4"/>
<evidence type="ECO:0000256" key="1">
    <source>
        <dbReference type="ARBA" id="ARBA00004571"/>
    </source>
</evidence>
<dbReference type="STRING" id="151894.SAMN04488524_3292"/>
<evidence type="ECO:0000256" key="3">
    <source>
        <dbReference type="ARBA" id="ARBA00022452"/>
    </source>
</evidence>
<dbReference type="InterPro" id="IPR011662">
    <property type="entry name" value="Secretin/TonB_short_N"/>
</dbReference>
<keyword evidence="6" id="KW-0408">Iron</keyword>
<dbReference type="InterPro" id="IPR037066">
    <property type="entry name" value="Plug_dom_sf"/>
</dbReference>
<evidence type="ECO:0000259" key="12">
    <source>
        <dbReference type="SMART" id="SM00965"/>
    </source>
</evidence>
<evidence type="ECO:0000256" key="2">
    <source>
        <dbReference type="ARBA" id="ARBA00022448"/>
    </source>
</evidence>
<keyword evidence="8 10" id="KW-0472">Membrane</keyword>
<evidence type="ECO:0000256" key="6">
    <source>
        <dbReference type="ARBA" id="ARBA00023004"/>
    </source>
</evidence>
<keyword evidence="5 10" id="KW-0812">Transmembrane</keyword>
<gene>
    <name evidence="13" type="ORF">SAMN04488524_3292</name>
</gene>
<name>A0A1W2CVG4_9SPHI</name>